<evidence type="ECO:0000313" key="1">
    <source>
        <dbReference type="EMBL" id="CAI4032807.1"/>
    </source>
</evidence>
<dbReference type="InterPro" id="IPR011486">
    <property type="entry name" value="BBP2"/>
</dbReference>
<sequence>MVLCAGPGAAESMPEKTEPNPWQYGALLDVSYGLNFNFPENHQFRSKQTTPRTNEVSPNMALGYVHKEPHRARDWGMELAAQAGYDTDALVPREQDGRDRPVPGADLLRHLARANVSYLAPIGSGLLLTAGLMKGYINFESFYAKHNFNYSRSYLTDYSPNFVFGVGSRYAINHNVDVGFHVMNGFQYLAHANDLPSYGAELDWRVTKRLVVAQNLYYGPDQADTSLRFWRFFSDTQVQWRGDEVTIVLAYDIGTERAADQPNQARTFWTGAALFTRWDISGPWSLAVRPEWFWDRNGRLTEFEQLLWAVTTTLEYRRHVRPQLWLTRLEYRYDHSTGQDGGFFKGGDMAPGVPRLVPSQHLLLLSLVLAFDS</sequence>
<evidence type="ECO:0000313" key="2">
    <source>
        <dbReference type="Proteomes" id="UP001179121"/>
    </source>
</evidence>
<dbReference type="RefSeq" id="WP_289269517.1">
    <property type="nucleotide sequence ID" value="NZ_OX365700.1"/>
</dbReference>
<dbReference type="Pfam" id="PF07642">
    <property type="entry name" value="BBP2"/>
    <property type="match status" value="1"/>
</dbReference>
<dbReference type="KEGG" id="nti:DNFV4_03237"/>
<accession>A0AA86T717</accession>
<dbReference type="AlphaFoldDB" id="A0AA86T717"/>
<dbReference type="Proteomes" id="UP001179121">
    <property type="component" value="Chromosome"/>
</dbReference>
<protein>
    <submittedName>
        <fullName evidence="1">Porin</fullName>
    </submittedName>
</protein>
<gene>
    <name evidence="1" type="ORF">DNFV4_03237</name>
</gene>
<keyword evidence="2" id="KW-1185">Reference proteome</keyword>
<reference evidence="1" key="1">
    <citation type="submission" date="2022-10" db="EMBL/GenBank/DDBJ databases">
        <authorList>
            <person name="Koch H."/>
        </authorList>
    </citation>
    <scope>NUCLEOTIDE SEQUENCE</scope>
    <source>
        <strain evidence="1">DNF</strain>
    </source>
</reference>
<dbReference type="EMBL" id="OX365700">
    <property type="protein sequence ID" value="CAI4032807.1"/>
    <property type="molecule type" value="Genomic_DNA"/>
</dbReference>
<organism evidence="1 2">
    <name type="scientific">Nitrospira tepida</name>
    <dbReference type="NCBI Taxonomy" id="2973512"/>
    <lineage>
        <taxon>Bacteria</taxon>
        <taxon>Pseudomonadati</taxon>
        <taxon>Nitrospirota</taxon>
        <taxon>Nitrospiria</taxon>
        <taxon>Nitrospirales</taxon>
        <taxon>Nitrospiraceae</taxon>
        <taxon>Nitrospira</taxon>
    </lineage>
</organism>
<proteinExistence type="predicted"/>
<name>A0AA86T717_9BACT</name>